<evidence type="ECO:0000256" key="1">
    <source>
        <dbReference type="SAM" id="Phobius"/>
    </source>
</evidence>
<name>A0AB39MB69_9ACTN</name>
<accession>A0AB39MB69</accession>
<keyword evidence="1" id="KW-1133">Transmembrane helix</keyword>
<protein>
    <submittedName>
        <fullName evidence="2">Uncharacterized protein</fullName>
    </submittedName>
</protein>
<dbReference type="AlphaFoldDB" id="A0AB39MB69"/>
<keyword evidence="1" id="KW-0472">Membrane</keyword>
<organism evidence="2">
    <name type="scientific">Streptomyces sp. R08</name>
    <dbReference type="NCBI Taxonomy" id="3238624"/>
    <lineage>
        <taxon>Bacteria</taxon>
        <taxon>Bacillati</taxon>
        <taxon>Actinomycetota</taxon>
        <taxon>Actinomycetes</taxon>
        <taxon>Kitasatosporales</taxon>
        <taxon>Streptomycetaceae</taxon>
        <taxon>Streptomyces</taxon>
    </lineage>
</organism>
<reference evidence="2" key="1">
    <citation type="submission" date="2024-07" db="EMBL/GenBank/DDBJ databases">
        <authorList>
            <person name="Yu S.T."/>
        </authorList>
    </citation>
    <scope>NUCLEOTIDE SEQUENCE</scope>
    <source>
        <strain evidence="2">R08</strain>
    </source>
</reference>
<keyword evidence="1" id="KW-0812">Transmembrane</keyword>
<gene>
    <name evidence="2" type="ORF">AB5J58_19015</name>
</gene>
<evidence type="ECO:0000313" key="2">
    <source>
        <dbReference type="EMBL" id="XDQ02163.1"/>
    </source>
</evidence>
<sequence>MTTRCSVSVHWRHVRVVIIVMVLVFLSVMTHGDGDMTLVDALLSRV</sequence>
<dbReference type="EMBL" id="CP163431">
    <property type="protein sequence ID" value="XDQ02163.1"/>
    <property type="molecule type" value="Genomic_DNA"/>
</dbReference>
<proteinExistence type="predicted"/>
<feature type="transmembrane region" description="Helical" evidence="1">
    <location>
        <begin position="12"/>
        <end position="30"/>
    </location>
</feature>
<dbReference type="RefSeq" id="WP_329556931.1">
    <property type="nucleotide sequence ID" value="NZ_CP163431.1"/>
</dbReference>